<accession>A0A068Z383</accession>
<dbReference type="InterPro" id="IPR032300">
    <property type="entry name" value="Antigen_C"/>
</dbReference>
<evidence type="ECO:0000259" key="4">
    <source>
        <dbReference type="Pfam" id="PF17998"/>
    </source>
</evidence>
<feature type="domain" description="Cell surface antigen C-terminal" evidence="3">
    <location>
        <begin position="1621"/>
        <end position="1791"/>
    </location>
</feature>
<feature type="compositionally biased region" description="Pro residues" evidence="1">
    <location>
        <begin position="220"/>
        <end position="229"/>
    </location>
</feature>
<name>A0A068Z383_BIFBI</name>
<dbReference type="Pfam" id="PF17998">
    <property type="entry name" value="AgI_II_C2"/>
    <property type="match status" value="2"/>
</dbReference>
<keyword evidence="2" id="KW-1133">Transmembrane helix</keyword>
<feature type="region of interest" description="Disordered" evidence="1">
    <location>
        <begin position="1420"/>
        <end position="1452"/>
    </location>
</feature>
<evidence type="ECO:0000259" key="3">
    <source>
        <dbReference type="Pfam" id="PF16364"/>
    </source>
</evidence>
<feature type="region of interest" description="Disordered" evidence="1">
    <location>
        <begin position="192"/>
        <end position="249"/>
    </location>
</feature>
<sequence>MTEKEKAIEDETIELPTGPAEKKKPHRGRIVVITVAALALLAAGGIAWRTHEDRLMAEARADCAAESERLRVATTAYDALLNGKAASMAKTDVKSVKDAKTLDVLSKAMKASTPKTVSCKADSRPGVQDATKGVTANASWYKAHTKSLNGLVNAVETSKLDKTVDDANTLYKETDGRVADGSMVCVHRTRPISHVIGARPRGTSGRARPTADRGNTRSPRPAPAAPPGRPARQESLKGEGTLVSEKNDKKRRGLRPLVAGIVAAATLLSPCVAYAGEGGAGSGSGSGGGTGIGTGKVSWVYKDSWGAPTRENAVAAMASIGVRNLGVAQSNQAIDQALNQANTECADRSKAEGLSSAQCRLVGLGFVHTPGSAGDYYTGANGTFNADVWKAAYNSSGIPNNTYTYQGAKYTTASRFNDGVTSINALATREMGKAPVAVIAIVLNQAEPPVNYDLGVSTKANGTTTKAGDTRNVADTITTSRNGSPISENLTGTSTLRWTGVDGTTRKASKQFTIGNQASQDVSFSYKDMDASWKSWPAGRFAFDVSFAKQGRMKNAVALNGDKDANEQWSAPQLPPPSKTLTDAAGGQVTAPNGQIASGSLYTAHVKAHSSASEHFWLYDTIDVSSQQVVIGGTETDDPSKITVTDEDGKTVQAEISIDDGQTGKRIVKAHVVRPASGWYTLNVPQAAKPTGADYDIPDDSKACWQGDGKDCQTGNSEQVGKVTPKPDKVWVLDPDGALKADDPQRTNDKGSDNRTFVTGDAIGAVVNGRIPAHLLNPFTSYSIQDDWTASSQWIDWGHKDQVRVYVDGEDETANFDIAIDTAKHTTTATAKSVFLTRTALGTGGRKVKLYIGGIVRKAPNADWAADQRKLTNKASETWNNETTGTNEPPVWVRNPKPDKVWSVDAAKAAQSSDPAWTNKASDDTKTFVQRDTFAVTVNGKLPGNLARKMTSYEIGDDFAKAAKYIDLDKASVEVTIDGKDSTDRFDIHKEGTKVWASAKKSLLDTTYNTAADRAVRMTVEGAYLKGVLKAGEKVTMTNGGWEKWNDQEIPSNEPPVKEWSPNPDKSWIRLENGKWEAVIDPSESNKTGADTMKFLDGDQVGSVVNGTIANDLAKVNDITLTDDYAKADYLFDLTGDRSRIRVYEADAATDAKSSVADIINTGRDVTDRFDITVNGTRVTAKAHADYLAEQVGLKNPKQITLFLPGTVDFADGKGAAQVRKDFNKAAGDELTFCENPDGSKLANSGSEKVNDETQPTNEPYICGYVPPVKKKVIAEGSQGGANQDANDKVVYPGQRVEYRLTTKPQLPADLAYDVVHVRDTDTYDQYLIPDKQTLEITDLATGTPLVTADPQMGVEGDYTAVWDDASHELTIAYSDKYVQEHWTKGSHPQVQVRFEGTVSEDAPTTVKVGNQWALTLNGSVTPSNIVENNPPKHDPSKKDTQSSAQGDPTVTIDGKTMLLGDTGNYTVTLDLKQKDNAYRVWRAGITDDYDEQYVSILPSDIEVLDQSGEDVTGRFNVQVRDGVAYVYAKTVDTFVPKTGRTIPGDPQPEDLAAYASASGHDPLNEPAIDQTLLGQEYQVVMPYKVVKVTDGYTVRNKAVQVTNDTKAETNEVSNPLKPVNPAKDVTVKVGGDSVNGKSVYEGRTFLYRLDSSVIPADRAYPQVDRWSITDQLDVEHDQYTGQWAVYATRDLHRDGEIIAAKGAKLAGSGFDGSKFGGDLFTASADDQGVVTVEATEAYRKLVSADTAHENGWRAYIQCKRIKTADRVENRFTEHFNGKDLESNVVWTRTPDMTPSLHLEKYDAESGEKLGDRDDVKQALKMDGDSLEIAFKITNTSKVDPTTGEGAWFQAKDLKLTDGTIAGLGKVEDIRTPANWDTLVLKPGESVTVTGTLKGVTEGGHHTDRAKVTGTPLVECPVTDQLGDQSGRTEGDQAVDGDAGKAEGLKQVTVSGRTLCEDTTVDSNPDDWNGYRPKPLAITGAGIVPIVLAVLVAVGGGAGLLIASRRRAAKAPADTEGSEE</sequence>
<reference evidence="5" key="1">
    <citation type="submission" date="2013-11" db="EMBL/GenBank/DDBJ databases">
        <title>A murein lytic enzyme of Bifidobacterium bifidum MIMBb75 modulates dendritic cell maturation through its CHAP amidase domain.</title>
        <authorList>
            <person name="Guglielmetti S."/>
        </authorList>
    </citation>
    <scope>NUCLEOTIDE SEQUENCE</scope>
    <source>
        <strain evidence="5">MIMBb75</strain>
    </source>
</reference>
<feature type="domain" description="Adhesin isopeptide-forming adherence" evidence="4">
    <location>
        <begin position="1277"/>
        <end position="1430"/>
    </location>
</feature>
<evidence type="ECO:0008006" key="6">
    <source>
        <dbReference type="Google" id="ProtNLM"/>
    </source>
</evidence>
<feature type="region of interest" description="Disordered" evidence="1">
    <location>
        <begin position="1539"/>
        <end position="1561"/>
    </location>
</feature>
<dbReference type="InterPro" id="IPR026345">
    <property type="entry name" value="Adh_isopep-form_adh_dom"/>
</dbReference>
<protein>
    <recommendedName>
        <fullName evidence="6">Aggregation substance</fullName>
    </recommendedName>
</protein>
<feature type="region of interest" description="Disordered" evidence="1">
    <location>
        <begin position="1238"/>
        <end position="1259"/>
    </location>
</feature>
<keyword evidence="2" id="KW-0472">Membrane</keyword>
<feature type="transmembrane region" description="Helical" evidence="2">
    <location>
        <begin position="30"/>
        <end position="48"/>
    </location>
</feature>
<feature type="domain" description="Adhesin isopeptide-forming adherence" evidence="4">
    <location>
        <begin position="1436"/>
        <end position="1617"/>
    </location>
</feature>
<proteinExistence type="predicted"/>
<dbReference type="EMBL" id="HG794715">
    <property type="protein sequence ID" value="CDS55429.1"/>
    <property type="molecule type" value="Genomic_DNA"/>
</dbReference>
<organism evidence="5">
    <name type="scientific">Bifidobacterium bifidum</name>
    <dbReference type="NCBI Taxonomy" id="1681"/>
    <lineage>
        <taxon>Bacteria</taxon>
        <taxon>Bacillati</taxon>
        <taxon>Actinomycetota</taxon>
        <taxon>Actinomycetes</taxon>
        <taxon>Bifidobacteriales</taxon>
        <taxon>Bifidobacteriaceae</taxon>
        <taxon>Bifidobacterium</taxon>
    </lineage>
</organism>
<feature type="region of interest" description="Disordered" evidence="1">
    <location>
        <begin position="1043"/>
        <end position="1064"/>
    </location>
</feature>
<dbReference type="Gene3D" id="2.60.40.740">
    <property type="match status" value="5"/>
</dbReference>
<dbReference type="NCBIfam" id="TIGR04228">
    <property type="entry name" value="isopep_sspB_C2"/>
    <property type="match status" value="1"/>
</dbReference>
<feature type="transmembrane region" description="Helical" evidence="2">
    <location>
        <begin position="1982"/>
        <end position="2003"/>
    </location>
</feature>
<dbReference type="Pfam" id="PF16364">
    <property type="entry name" value="Antigen_C"/>
    <property type="match status" value="1"/>
</dbReference>
<keyword evidence="2" id="KW-0812">Transmembrane</keyword>
<feature type="region of interest" description="Disordered" evidence="1">
    <location>
        <begin position="563"/>
        <end position="587"/>
    </location>
</feature>
<evidence type="ECO:0000313" key="5">
    <source>
        <dbReference type="EMBL" id="CDS55429.1"/>
    </source>
</evidence>
<feature type="region of interest" description="Disordered" evidence="1">
    <location>
        <begin position="1"/>
        <end position="23"/>
    </location>
</feature>
<feature type="compositionally biased region" description="Polar residues" evidence="1">
    <location>
        <begin position="1242"/>
        <end position="1258"/>
    </location>
</feature>
<evidence type="ECO:0000256" key="1">
    <source>
        <dbReference type="SAM" id="MobiDB-lite"/>
    </source>
</evidence>
<feature type="region of interest" description="Disordered" evidence="1">
    <location>
        <begin position="1918"/>
        <end position="1938"/>
    </location>
</feature>
<feature type="compositionally biased region" description="Basic and acidic residues" evidence="1">
    <location>
        <begin position="1431"/>
        <end position="1441"/>
    </location>
</feature>
<evidence type="ECO:0000256" key="2">
    <source>
        <dbReference type="SAM" id="Phobius"/>
    </source>
</evidence>